<proteinExistence type="predicted"/>
<feature type="domain" description="Iron-binding zinc finger CDGSH type" evidence="5">
    <location>
        <begin position="41"/>
        <end position="74"/>
    </location>
</feature>
<dbReference type="RefSeq" id="WP_006367399.1">
    <property type="nucleotide sequence ID" value="NZ_AASE01000043.1"/>
</dbReference>
<keyword evidence="3" id="KW-0408">Iron</keyword>
<dbReference type="PANTHER" id="PTHR46491:SF3">
    <property type="entry name" value="CDGSH IRON-SULFUR DOMAIN-CONTAINING PROTEIN 3, MITOCHONDRIAL"/>
    <property type="match status" value="1"/>
</dbReference>
<protein>
    <submittedName>
        <fullName evidence="6">Zinc finger, CDGSH-type</fullName>
    </submittedName>
</protein>
<dbReference type="SMART" id="SM00704">
    <property type="entry name" value="ZnF_CDGSH"/>
    <property type="match status" value="2"/>
</dbReference>
<reference evidence="6 7" key="1">
    <citation type="submission" date="2006-07" db="EMBL/GenBank/DDBJ databases">
        <title>Annotation of the draft genome assembly of Chlorobium ferroxidans DSM 13031.</title>
        <authorList>
            <consortium name="US DOE Joint Genome Institute (JGI-ORNL)"/>
            <person name="Larimer F."/>
            <person name="Land M."/>
            <person name="Hauser L."/>
        </authorList>
    </citation>
    <scope>NUCLEOTIDE SEQUENCE [LARGE SCALE GENOMIC DNA]</scope>
    <source>
        <strain evidence="6 7">DSM 13031</strain>
    </source>
</reference>
<keyword evidence="4" id="KW-0411">Iron-sulfur</keyword>
<accession>Q0YNY7</accession>
<keyword evidence="1" id="KW-0001">2Fe-2S</keyword>
<dbReference type="Proteomes" id="UP000004162">
    <property type="component" value="Unassembled WGS sequence"/>
</dbReference>
<gene>
    <name evidence="6" type="ORF">CferDRAFT_0016</name>
</gene>
<evidence type="ECO:0000256" key="3">
    <source>
        <dbReference type="ARBA" id="ARBA00023004"/>
    </source>
</evidence>
<keyword evidence="2" id="KW-0479">Metal-binding</keyword>
<dbReference type="GO" id="GO:0005737">
    <property type="term" value="C:cytoplasm"/>
    <property type="evidence" value="ECO:0007669"/>
    <property type="project" value="UniProtKB-ARBA"/>
</dbReference>
<dbReference type="Gene3D" id="3.40.5.90">
    <property type="entry name" value="CDGSH iron-sulfur domain, mitoNEET-type"/>
    <property type="match status" value="2"/>
</dbReference>
<dbReference type="GO" id="GO:0046872">
    <property type="term" value="F:metal ion binding"/>
    <property type="evidence" value="ECO:0007669"/>
    <property type="project" value="UniProtKB-KW"/>
</dbReference>
<dbReference type="GO" id="GO:0051537">
    <property type="term" value="F:2 iron, 2 sulfur cluster binding"/>
    <property type="evidence" value="ECO:0007669"/>
    <property type="project" value="UniProtKB-KW"/>
</dbReference>
<feature type="domain" description="Iron-binding zinc finger CDGSH type" evidence="5">
    <location>
        <begin position="4"/>
        <end position="40"/>
    </location>
</feature>
<organism evidence="6 7">
    <name type="scientific">Chlorobium ferrooxidans DSM 13031</name>
    <dbReference type="NCBI Taxonomy" id="377431"/>
    <lineage>
        <taxon>Bacteria</taxon>
        <taxon>Pseudomonadati</taxon>
        <taxon>Chlorobiota</taxon>
        <taxon>Chlorobiia</taxon>
        <taxon>Chlorobiales</taxon>
        <taxon>Chlorobiaceae</taxon>
        <taxon>Chlorobium/Pelodictyon group</taxon>
        <taxon>Chlorobium</taxon>
    </lineage>
</organism>
<reference evidence="6 7" key="2">
    <citation type="submission" date="2006-07" db="EMBL/GenBank/DDBJ databases">
        <title>Sequencing of the draft genome and assembly of Chlorobium ferroxidans DSM 13031.</title>
        <authorList>
            <consortium name="US DOE Joint Genome Institute (JGI-PGF)"/>
            <person name="Copeland A."/>
            <person name="Lucas S."/>
            <person name="Lapidus A."/>
            <person name="Barry K."/>
            <person name="Glavina del Rio T."/>
            <person name="Dalin E."/>
            <person name="Tice H."/>
            <person name="Bruce D."/>
            <person name="Pitluck S."/>
            <person name="Richardson P."/>
        </authorList>
    </citation>
    <scope>NUCLEOTIDE SEQUENCE [LARGE SCALE GENOMIC DNA]</scope>
    <source>
        <strain evidence="6 7">DSM 13031</strain>
    </source>
</reference>
<evidence type="ECO:0000259" key="5">
    <source>
        <dbReference type="SMART" id="SM00704"/>
    </source>
</evidence>
<dbReference type="PANTHER" id="PTHR46491">
    <property type="entry name" value="CDGSH IRON SULFUR DOMAIN PROTEIN HOMOLOG"/>
    <property type="match status" value="1"/>
</dbReference>
<dbReference type="AlphaFoldDB" id="Q0YNY7"/>
<dbReference type="EMBL" id="AASE01000043">
    <property type="protein sequence ID" value="EAT58009.1"/>
    <property type="molecule type" value="Genomic_DNA"/>
</dbReference>
<evidence type="ECO:0000256" key="1">
    <source>
        <dbReference type="ARBA" id="ARBA00022714"/>
    </source>
</evidence>
<evidence type="ECO:0000256" key="4">
    <source>
        <dbReference type="ARBA" id="ARBA00023014"/>
    </source>
</evidence>
<evidence type="ECO:0000256" key="2">
    <source>
        <dbReference type="ARBA" id="ARBA00022723"/>
    </source>
</evidence>
<evidence type="ECO:0000313" key="6">
    <source>
        <dbReference type="EMBL" id="EAT58009.1"/>
    </source>
</evidence>
<keyword evidence="7" id="KW-1185">Reference proteome</keyword>
<dbReference type="InterPro" id="IPR042216">
    <property type="entry name" value="MitoNEET_CISD"/>
</dbReference>
<dbReference type="OrthoDB" id="9795032at2"/>
<evidence type="ECO:0000313" key="7">
    <source>
        <dbReference type="Proteomes" id="UP000004162"/>
    </source>
</evidence>
<sequence>MEQKKPYIIKEQPGTKYYCACSSSKNLPYCDGSHKGSGLHPVKVEIDEEKTVAICSCGLSANPPYCDGSHKSAQ</sequence>
<name>Q0YNY7_9CHLB</name>
<dbReference type="Pfam" id="PF09360">
    <property type="entry name" value="zf-CDGSH"/>
    <property type="match status" value="2"/>
</dbReference>
<comment type="caution">
    <text evidence="6">The sequence shown here is derived from an EMBL/GenBank/DDBJ whole genome shotgun (WGS) entry which is preliminary data.</text>
</comment>
<dbReference type="InterPro" id="IPR018967">
    <property type="entry name" value="FeS-contain_CDGSH-typ"/>
</dbReference>
<dbReference type="InterPro" id="IPR052950">
    <property type="entry name" value="CISD"/>
</dbReference>